<reference evidence="2 3" key="1">
    <citation type="journal article" date="2010" name="Nature">
        <title>Genome sequencing and analysis of the model grass Brachypodium distachyon.</title>
        <authorList>
            <consortium name="International Brachypodium Initiative"/>
        </authorList>
    </citation>
    <scope>NUCLEOTIDE SEQUENCE [LARGE SCALE GENOMIC DNA]</scope>
    <source>
        <strain evidence="2 3">Bd21</strain>
    </source>
</reference>
<gene>
    <name evidence="2" type="ORF">BRADI_4g40327v3</name>
</gene>
<evidence type="ECO:0000313" key="2">
    <source>
        <dbReference type="EMBL" id="PNT65316.1"/>
    </source>
</evidence>
<evidence type="ECO:0000313" key="3">
    <source>
        <dbReference type="EnsemblPlants" id="PNT65316"/>
    </source>
</evidence>
<dbReference type="Gramene" id="PNT65316">
    <property type="protein sequence ID" value="PNT65316"/>
    <property type="gene ID" value="BRADI_4g40327v3"/>
</dbReference>
<dbReference type="InParanoid" id="A0A2K2CTG1"/>
<feature type="compositionally biased region" description="Low complexity" evidence="1">
    <location>
        <begin position="106"/>
        <end position="170"/>
    </location>
</feature>
<evidence type="ECO:0000256" key="1">
    <source>
        <dbReference type="SAM" id="MobiDB-lite"/>
    </source>
</evidence>
<dbReference type="Proteomes" id="UP000008810">
    <property type="component" value="Chromosome 4"/>
</dbReference>
<dbReference type="AlphaFoldDB" id="A0A2K2CTG1"/>
<feature type="compositionally biased region" description="Low complexity" evidence="1">
    <location>
        <begin position="82"/>
        <end position="96"/>
    </location>
</feature>
<reference evidence="2" key="2">
    <citation type="submission" date="2017-06" db="EMBL/GenBank/DDBJ databases">
        <title>WGS assembly of Brachypodium distachyon.</title>
        <authorList>
            <consortium name="The International Brachypodium Initiative"/>
            <person name="Lucas S."/>
            <person name="Harmon-Smith M."/>
            <person name="Lail K."/>
            <person name="Tice H."/>
            <person name="Grimwood J."/>
            <person name="Bruce D."/>
            <person name="Barry K."/>
            <person name="Shu S."/>
            <person name="Lindquist E."/>
            <person name="Wang M."/>
            <person name="Pitluck S."/>
            <person name="Vogel J.P."/>
            <person name="Garvin D.F."/>
            <person name="Mockler T.C."/>
            <person name="Schmutz J."/>
            <person name="Rokhsar D."/>
            <person name="Bevan M.W."/>
        </authorList>
    </citation>
    <scope>NUCLEOTIDE SEQUENCE</scope>
    <source>
        <strain evidence="2">Bd21</strain>
    </source>
</reference>
<accession>A0A2K2CTG1</accession>
<keyword evidence="4" id="KW-1185">Reference proteome</keyword>
<sequence length="244" mass="25187">MVNPASRRVHGGADEDDGGGLLPSEGPLPDNMGDLHLPDPRGNLVVADPMREIEGKSKASPPPRTTGDATSAQPASTPSRQAASPTPRTTPSVTSAQATTTPSYQAASPSTRPAATAISPSVQDSSTSSSKASLSLSRRGRSSSLMQAASPPSGTTSAAAMTSAHSAASPHLQAAPTSPPPLPGPLQERSEAVLVQEVQEEDLQLRVRAQEDDGVHEQIQVAEEANRIPKAIQDKDPVGYDIFP</sequence>
<name>A0A2K2CTG1_BRADI</name>
<protein>
    <submittedName>
        <fullName evidence="2 3">Uncharacterized protein</fullName>
    </submittedName>
</protein>
<feature type="compositionally biased region" description="Polar residues" evidence="1">
    <location>
        <begin position="67"/>
        <end position="81"/>
    </location>
</feature>
<dbReference type="EnsemblPlants" id="PNT65316">
    <property type="protein sequence ID" value="PNT65316"/>
    <property type="gene ID" value="BRADI_4g40327v3"/>
</dbReference>
<reference evidence="3" key="3">
    <citation type="submission" date="2018-08" db="UniProtKB">
        <authorList>
            <consortium name="EnsemblPlants"/>
        </authorList>
    </citation>
    <scope>IDENTIFICATION</scope>
    <source>
        <strain evidence="3">cv. Bd21</strain>
    </source>
</reference>
<feature type="region of interest" description="Disordered" evidence="1">
    <location>
        <begin position="1"/>
        <end position="190"/>
    </location>
</feature>
<organism evidence="2">
    <name type="scientific">Brachypodium distachyon</name>
    <name type="common">Purple false brome</name>
    <name type="synonym">Trachynia distachya</name>
    <dbReference type="NCBI Taxonomy" id="15368"/>
    <lineage>
        <taxon>Eukaryota</taxon>
        <taxon>Viridiplantae</taxon>
        <taxon>Streptophyta</taxon>
        <taxon>Embryophyta</taxon>
        <taxon>Tracheophyta</taxon>
        <taxon>Spermatophyta</taxon>
        <taxon>Magnoliopsida</taxon>
        <taxon>Liliopsida</taxon>
        <taxon>Poales</taxon>
        <taxon>Poaceae</taxon>
        <taxon>BOP clade</taxon>
        <taxon>Pooideae</taxon>
        <taxon>Stipodae</taxon>
        <taxon>Brachypodieae</taxon>
        <taxon>Brachypodium</taxon>
    </lineage>
</organism>
<evidence type="ECO:0000313" key="4">
    <source>
        <dbReference type="Proteomes" id="UP000008810"/>
    </source>
</evidence>
<proteinExistence type="predicted"/>
<dbReference type="EMBL" id="CM000883">
    <property type="protein sequence ID" value="PNT65316.1"/>
    <property type="molecule type" value="Genomic_DNA"/>
</dbReference>